<name>A0ABR9H6J0_9BACT</name>
<keyword evidence="3" id="KW-1185">Reference proteome</keyword>
<accession>A0ABR9H6J0</accession>
<evidence type="ECO:0000313" key="2">
    <source>
        <dbReference type="EMBL" id="MBE1426324.1"/>
    </source>
</evidence>
<feature type="chain" id="PRO_5046383908" evidence="1">
    <location>
        <begin position="25"/>
        <end position="134"/>
    </location>
</feature>
<feature type="signal peptide" evidence="1">
    <location>
        <begin position="1"/>
        <end position="24"/>
    </location>
</feature>
<proteinExistence type="predicted"/>
<evidence type="ECO:0000313" key="3">
    <source>
        <dbReference type="Proteomes" id="UP000639010"/>
    </source>
</evidence>
<dbReference type="RefSeq" id="WP_192624339.1">
    <property type="nucleotide sequence ID" value="NZ_JADBGG010000024.1"/>
</dbReference>
<dbReference type="EMBL" id="JADBGG010000024">
    <property type="protein sequence ID" value="MBE1426324.1"/>
    <property type="molecule type" value="Genomic_DNA"/>
</dbReference>
<keyword evidence="1" id="KW-0732">Signal</keyword>
<evidence type="ECO:0000256" key="1">
    <source>
        <dbReference type="SAM" id="SignalP"/>
    </source>
</evidence>
<gene>
    <name evidence="2" type="ORF">H4684_002989</name>
</gene>
<reference evidence="2 3" key="1">
    <citation type="submission" date="2020-10" db="EMBL/GenBank/DDBJ databases">
        <title>Genomic Encyclopedia of Type Strains, Phase IV (KMG-IV): sequencing the most valuable type-strain genomes for metagenomic binning, comparative biology and taxonomic classification.</title>
        <authorList>
            <person name="Goeker M."/>
        </authorList>
    </citation>
    <scope>NUCLEOTIDE SEQUENCE [LARGE SCALE GENOMIC DNA]</scope>
    <source>
        <strain evidence="2 3">DSM 4194</strain>
    </source>
</reference>
<protein>
    <submittedName>
        <fullName evidence="2">Uncharacterized protein</fullName>
    </submittedName>
</protein>
<dbReference type="Proteomes" id="UP000639010">
    <property type="component" value="Unassembled WGS sequence"/>
</dbReference>
<organism evidence="2 3">
    <name type="scientific">Desulfomicrobium macestii</name>
    <dbReference type="NCBI Taxonomy" id="90731"/>
    <lineage>
        <taxon>Bacteria</taxon>
        <taxon>Pseudomonadati</taxon>
        <taxon>Thermodesulfobacteriota</taxon>
        <taxon>Desulfovibrionia</taxon>
        <taxon>Desulfovibrionales</taxon>
        <taxon>Desulfomicrobiaceae</taxon>
        <taxon>Desulfomicrobium</taxon>
    </lineage>
</organism>
<comment type="caution">
    <text evidence="2">The sequence shown here is derived from an EMBL/GenBank/DDBJ whole genome shotgun (WGS) entry which is preliminary data.</text>
</comment>
<sequence>MNSFLKVFIACFLAGFVMVTPASAWDANGFKLKTRPQAGSVEHELQTLPPVEKDGWKLDTLVLQPGSRSQGYHGVLTREGTEIQGQKGEEIETPLGLLQYHGSMDERPHLWSHSGWVMITPESGGENNMLPMKK</sequence>